<reference evidence="7 8" key="1">
    <citation type="submission" date="2020-08" db="EMBL/GenBank/DDBJ databases">
        <title>Sequencing the genomes of 1000 actinobacteria strains.</title>
        <authorList>
            <person name="Klenk H.-P."/>
        </authorList>
    </citation>
    <scope>NUCLEOTIDE SEQUENCE [LARGE SCALE GENOMIC DNA]</scope>
    <source>
        <strain evidence="7 8">DSM 45362</strain>
    </source>
</reference>
<dbReference type="InterPro" id="IPR050964">
    <property type="entry name" value="Striated_Muscle_Regulatory"/>
</dbReference>
<evidence type="ECO:0000256" key="1">
    <source>
        <dbReference type="ARBA" id="ARBA00022737"/>
    </source>
</evidence>
<feature type="compositionally biased region" description="Polar residues" evidence="4">
    <location>
        <begin position="309"/>
        <end position="318"/>
    </location>
</feature>
<dbReference type="CDD" id="cd00063">
    <property type="entry name" value="FN3"/>
    <property type="match status" value="3"/>
</dbReference>
<evidence type="ECO:0000256" key="4">
    <source>
        <dbReference type="SAM" id="MobiDB-lite"/>
    </source>
</evidence>
<accession>A0A841BML3</accession>
<feature type="region of interest" description="Disordered" evidence="4">
    <location>
        <begin position="566"/>
        <end position="588"/>
    </location>
</feature>
<feature type="compositionally biased region" description="Low complexity" evidence="4">
    <location>
        <begin position="367"/>
        <end position="379"/>
    </location>
</feature>
<gene>
    <name evidence="7" type="ORF">F4553_001997</name>
</gene>
<dbReference type="SUPFAM" id="SSF49265">
    <property type="entry name" value="Fibronectin type III"/>
    <property type="match status" value="3"/>
</dbReference>
<dbReference type="EMBL" id="JACHMN010000002">
    <property type="protein sequence ID" value="MBB5868618.1"/>
    <property type="molecule type" value="Genomic_DNA"/>
</dbReference>
<dbReference type="InterPro" id="IPR036116">
    <property type="entry name" value="FN3_sf"/>
</dbReference>
<comment type="caution">
    <text evidence="7">The sequence shown here is derived from an EMBL/GenBank/DDBJ whole genome shotgun (WGS) entry which is preliminary data.</text>
</comment>
<evidence type="ECO:0000256" key="2">
    <source>
        <dbReference type="ARBA" id="ARBA00023295"/>
    </source>
</evidence>
<dbReference type="Proteomes" id="UP000587527">
    <property type="component" value="Unassembled WGS sequence"/>
</dbReference>
<dbReference type="PANTHER" id="PTHR13817:SF73">
    <property type="entry name" value="FIBRONECTIN TYPE-III DOMAIN-CONTAINING PROTEIN"/>
    <property type="match status" value="1"/>
</dbReference>
<keyword evidence="3" id="KW-0624">Polysaccharide degradation</keyword>
<evidence type="ECO:0000256" key="5">
    <source>
        <dbReference type="SAM" id="SignalP"/>
    </source>
</evidence>
<dbReference type="AlphaFoldDB" id="A0A841BML3"/>
<feature type="domain" description="Fibronectin type-III" evidence="6">
    <location>
        <begin position="486"/>
        <end position="579"/>
    </location>
</feature>
<feature type="compositionally biased region" description="Pro residues" evidence="4">
    <location>
        <begin position="380"/>
        <end position="397"/>
    </location>
</feature>
<dbReference type="InterPro" id="IPR013783">
    <property type="entry name" value="Ig-like_fold"/>
</dbReference>
<sequence length="862" mass="88608">MRTLFRKLRNPRTLWALCLAALVAVPLLFANGSPTERLDFSQAGHWVYNEVDKAIFHIHGGSKKADARIRISGVEQGGLIVQGDANGYMVDNGQAIVFGKSDLRVSTTVQVPTGEQPLGLEAPAGPFLVYKQLGTLVQLGVPPTTIQIGSPVRSAVATRDGVIWVQRADSDVLCSLDRAARSFRCDEKNRGTSRGSLVSVGRQAGFIDPTQGTLTVIGEQGIGKPVTVMRPLSGGGQVAATDGAGRLAVLDSAGSRLILADTSWVERGTSQSPASPVEVALKAGQYAPPVATDGSVALLDKTRSQLLTFQGNGESKSTVKVPAPADSARLTRGGDGRVYVDDSRGEHTLVVDTDGKVTSVNASGDMAGSTPSASASPSPSLKPSPAPNLKPANPPGAPRALTARPGNASVVLSWQSALANGAAITEYQITWPGGSASVRGNRRTETVDGLANGTAYTFQIVAVNRAGRGQAATSVPVTPSSEVPSPPARVTATANGDGTVTANWPAANGEGHTIIGYTVTAGGSDGGSASFNTTGGTTATMGTGDGLTLGITYTFSVVATNELGLSSRSSGQSNGVAPYGPAAAPPGLRATGTDATVDLIWGEPDLRGGDLVHYLVSGSGLPDQTISGTTARYAGLTNGQSHTFTVHAVTRGRAGGGQVNGADASANAAPGIPPSVVLDSARANGDRQGTMHVTVNDHNSGPVTCQVIMNGAERWRGGCGTQDITIGGLEYATDYQVQVQVGNAYGYGSISGFQSFRTNNPPPPPPSVSVSRGARHNVTGCAGAACANVNVNARNLPANTRFDVTCVSGKAGDSGPYWTVQRTTDGNGNFDIVNGSDFCIFGYTGSDVWVTVGPYESNHYRW</sequence>
<dbReference type="PROSITE" id="PS50853">
    <property type="entry name" value="FN3"/>
    <property type="match status" value="2"/>
</dbReference>
<dbReference type="PANTHER" id="PTHR13817">
    <property type="entry name" value="TITIN"/>
    <property type="match status" value="1"/>
</dbReference>
<keyword evidence="8" id="KW-1185">Reference proteome</keyword>
<dbReference type="GO" id="GO:0016798">
    <property type="term" value="F:hydrolase activity, acting on glycosyl bonds"/>
    <property type="evidence" value="ECO:0007669"/>
    <property type="project" value="UniProtKB-KW"/>
</dbReference>
<keyword evidence="1" id="KW-0677">Repeat</keyword>
<feature type="compositionally biased region" description="Low complexity" evidence="4">
    <location>
        <begin position="575"/>
        <end position="588"/>
    </location>
</feature>
<evidence type="ECO:0000256" key="3">
    <source>
        <dbReference type="ARBA" id="ARBA00023326"/>
    </source>
</evidence>
<evidence type="ECO:0000313" key="7">
    <source>
        <dbReference type="EMBL" id="MBB5868618.1"/>
    </source>
</evidence>
<evidence type="ECO:0000259" key="6">
    <source>
        <dbReference type="PROSITE" id="PS50853"/>
    </source>
</evidence>
<feature type="compositionally biased region" description="Basic and acidic residues" evidence="4">
    <location>
        <begin position="332"/>
        <end position="355"/>
    </location>
</feature>
<dbReference type="Pfam" id="PF00041">
    <property type="entry name" value="fn3"/>
    <property type="match status" value="1"/>
</dbReference>
<dbReference type="InterPro" id="IPR003961">
    <property type="entry name" value="FN3_dom"/>
</dbReference>
<name>A0A841BML3_9ACTN</name>
<proteinExistence type="predicted"/>
<organism evidence="7 8">
    <name type="scientific">Allocatelliglobosispora scoriae</name>
    <dbReference type="NCBI Taxonomy" id="643052"/>
    <lineage>
        <taxon>Bacteria</taxon>
        <taxon>Bacillati</taxon>
        <taxon>Actinomycetota</taxon>
        <taxon>Actinomycetes</taxon>
        <taxon>Micromonosporales</taxon>
        <taxon>Micromonosporaceae</taxon>
        <taxon>Allocatelliglobosispora</taxon>
    </lineage>
</organism>
<keyword evidence="2" id="KW-0326">Glycosidase</keyword>
<keyword evidence="2" id="KW-0378">Hydrolase</keyword>
<dbReference type="SMART" id="SM00060">
    <property type="entry name" value="FN3"/>
    <property type="match status" value="4"/>
</dbReference>
<dbReference type="Gene3D" id="2.60.40.10">
    <property type="entry name" value="Immunoglobulins"/>
    <property type="match status" value="4"/>
</dbReference>
<feature type="chain" id="PRO_5039696431" description="Fibronectin type-III domain-containing protein" evidence="5">
    <location>
        <begin position="31"/>
        <end position="862"/>
    </location>
</feature>
<dbReference type="RefSeq" id="WP_184834689.1">
    <property type="nucleotide sequence ID" value="NZ_JACHMN010000002.1"/>
</dbReference>
<keyword evidence="3" id="KW-0119">Carbohydrate metabolism</keyword>
<feature type="domain" description="Fibronectin type-III" evidence="6">
    <location>
        <begin position="394"/>
        <end position="483"/>
    </location>
</feature>
<protein>
    <recommendedName>
        <fullName evidence="6">Fibronectin type-III domain-containing protein</fullName>
    </recommendedName>
</protein>
<feature type="signal peptide" evidence="5">
    <location>
        <begin position="1"/>
        <end position="30"/>
    </location>
</feature>
<dbReference type="GO" id="GO:0000272">
    <property type="term" value="P:polysaccharide catabolic process"/>
    <property type="evidence" value="ECO:0007669"/>
    <property type="project" value="UniProtKB-KW"/>
</dbReference>
<evidence type="ECO:0000313" key="8">
    <source>
        <dbReference type="Proteomes" id="UP000587527"/>
    </source>
</evidence>
<feature type="region of interest" description="Disordered" evidence="4">
    <location>
        <begin position="309"/>
        <end position="403"/>
    </location>
</feature>
<keyword evidence="5" id="KW-0732">Signal</keyword>